<evidence type="ECO:0000256" key="4">
    <source>
        <dbReference type="ARBA" id="ARBA00022679"/>
    </source>
</evidence>
<sequence>MILVKANCGIFTLARTKLMTRRTLEMTSSSGVAVMSHRDKGQGYSEGTRTMENLLFPPKVLNFNFPVTENQPQSISFNKRAPSKTGFIKEIDKLIAEYQRNPQSYREVIYLLKCAKECETRTEESKEVEFIGNLVDSTTASEDCPQDNALRGVLIVFEGADCSGKSTQSSRLQKELKRRSHKVRLMRFPDRSTSIGQVISAYLEKKLEMNDRTIHLLFSANRWEFVQQMHNDLAAGVTLVLDRYAFSGVAYSASKPEIVGSGSEDDVHQRVLATVEPVLVNASKTPLGHLWNKQY</sequence>
<name>A0A8C4Q8P2_EPTBU</name>
<dbReference type="Ensembl" id="ENSEBUT00000011941.1">
    <property type="protein sequence ID" value="ENSEBUP00000011373.1"/>
    <property type="gene ID" value="ENSEBUG00000007301.1"/>
</dbReference>
<evidence type="ECO:0000256" key="3">
    <source>
        <dbReference type="ARBA" id="ARBA00012980"/>
    </source>
</evidence>
<dbReference type="GO" id="GO:0004550">
    <property type="term" value="F:nucleoside diphosphate kinase activity"/>
    <property type="evidence" value="ECO:0007669"/>
    <property type="project" value="TreeGrafter"/>
</dbReference>
<dbReference type="GO" id="GO:0006227">
    <property type="term" value="P:dUDP biosynthetic process"/>
    <property type="evidence" value="ECO:0007669"/>
    <property type="project" value="TreeGrafter"/>
</dbReference>
<keyword evidence="11" id="KW-1185">Reference proteome</keyword>
<dbReference type="InterPro" id="IPR027417">
    <property type="entry name" value="P-loop_NTPase"/>
</dbReference>
<protein>
    <recommendedName>
        <fullName evidence="3">dTMP kinase</fullName>
        <ecNumber evidence="3">2.7.4.9</ecNumber>
    </recommendedName>
</protein>
<evidence type="ECO:0000256" key="5">
    <source>
        <dbReference type="ARBA" id="ARBA00022727"/>
    </source>
</evidence>
<evidence type="ECO:0000313" key="11">
    <source>
        <dbReference type="Proteomes" id="UP000694388"/>
    </source>
</evidence>
<keyword evidence="7" id="KW-0418">Kinase</keyword>
<dbReference type="InterPro" id="IPR018095">
    <property type="entry name" value="Thymidylate_kin_CS"/>
</dbReference>
<dbReference type="GeneTree" id="ENSGT00940000154030"/>
<dbReference type="GO" id="GO:0006233">
    <property type="term" value="P:dTDP biosynthetic process"/>
    <property type="evidence" value="ECO:0007669"/>
    <property type="project" value="InterPro"/>
</dbReference>
<comment type="pathway">
    <text evidence="1">Pyrimidine metabolism; dTTP biosynthesis.</text>
</comment>
<evidence type="ECO:0000259" key="9">
    <source>
        <dbReference type="Pfam" id="PF02223"/>
    </source>
</evidence>
<evidence type="ECO:0000313" key="10">
    <source>
        <dbReference type="Ensembl" id="ENSEBUP00000011373.1"/>
    </source>
</evidence>
<keyword evidence="8" id="KW-0067">ATP-binding</keyword>
<dbReference type="PROSITE" id="PS01331">
    <property type="entry name" value="THYMIDYLATE_KINASE"/>
    <property type="match status" value="1"/>
</dbReference>
<keyword evidence="5" id="KW-0545">Nucleotide biosynthesis</keyword>
<proteinExistence type="inferred from homology"/>
<evidence type="ECO:0000256" key="1">
    <source>
        <dbReference type="ARBA" id="ARBA00004992"/>
    </source>
</evidence>
<comment type="similarity">
    <text evidence="2">Belongs to the thymidylate kinase family.</text>
</comment>
<reference evidence="10" key="1">
    <citation type="submission" date="2025-08" db="UniProtKB">
        <authorList>
            <consortium name="Ensembl"/>
        </authorList>
    </citation>
    <scope>IDENTIFICATION</scope>
</reference>
<accession>A0A8C4Q8P2</accession>
<dbReference type="GO" id="GO:0005829">
    <property type="term" value="C:cytosol"/>
    <property type="evidence" value="ECO:0007669"/>
    <property type="project" value="TreeGrafter"/>
</dbReference>
<keyword evidence="4" id="KW-0808">Transferase</keyword>
<evidence type="ECO:0000256" key="8">
    <source>
        <dbReference type="ARBA" id="ARBA00022840"/>
    </source>
</evidence>
<dbReference type="PANTHER" id="PTHR10344">
    <property type="entry name" value="THYMIDYLATE KINASE"/>
    <property type="match status" value="1"/>
</dbReference>
<dbReference type="SUPFAM" id="SSF52540">
    <property type="entry name" value="P-loop containing nucleoside triphosphate hydrolases"/>
    <property type="match status" value="1"/>
</dbReference>
<dbReference type="GO" id="GO:0005634">
    <property type="term" value="C:nucleus"/>
    <property type="evidence" value="ECO:0007669"/>
    <property type="project" value="TreeGrafter"/>
</dbReference>
<dbReference type="EC" id="2.7.4.9" evidence="3"/>
<dbReference type="GO" id="GO:0005524">
    <property type="term" value="F:ATP binding"/>
    <property type="evidence" value="ECO:0007669"/>
    <property type="project" value="UniProtKB-KW"/>
</dbReference>
<organism evidence="10 11">
    <name type="scientific">Eptatretus burgeri</name>
    <name type="common">Inshore hagfish</name>
    <dbReference type="NCBI Taxonomy" id="7764"/>
    <lineage>
        <taxon>Eukaryota</taxon>
        <taxon>Metazoa</taxon>
        <taxon>Chordata</taxon>
        <taxon>Craniata</taxon>
        <taxon>Vertebrata</taxon>
        <taxon>Cyclostomata</taxon>
        <taxon>Myxini</taxon>
        <taxon>Myxiniformes</taxon>
        <taxon>Myxinidae</taxon>
        <taxon>Eptatretinae</taxon>
        <taxon>Eptatretus</taxon>
    </lineage>
</organism>
<feature type="domain" description="Thymidylate kinase-like" evidence="9">
    <location>
        <begin position="157"/>
        <end position="256"/>
    </location>
</feature>
<dbReference type="InterPro" id="IPR039430">
    <property type="entry name" value="Thymidylate_kin-like_dom"/>
</dbReference>
<evidence type="ECO:0000256" key="7">
    <source>
        <dbReference type="ARBA" id="ARBA00022777"/>
    </source>
</evidence>
<dbReference type="GO" id="GO:0005739">
    <property type="term" value="C:mitochondrion"/>
    <property type="evidence" value="ECO:0007669"/>
    <property type="project" value="TreeGrafter"/>
</dbReference>
<evidence type="ECO:0000256" key="2">
    <source>
        <dbReference type="ARBA" id="ARBA00009776"/>
    </source>
</evidence>
<dbReference type="GO" id="GO:0006235">
    <property type="term" value="P:dTTP biosynthetic process"/>
    <property type="evidence" value="ECO:0007669"/>
    <property type="project" value="TreeGrafter"/>
</dbReference>
<dbReference type="AlphaFoldDB" id="A0A8C4Q8P2"/>
<dbReference type="Proteomes" id="UP000694388">
    <property type="component" value="Unplaced"/>
</dbReference>
<dbReference type="Gene3D" id="3.40.50.300">
    <property type="entry name" value="P-loop containing nucleotide triphosphate hydrolases"/>
    <property type="match status" value="1"/>
</dbReference>
<dbReference type="PANTHER" id="PTHR10344:SF1">
    <property type="entry name" value="THYMIDYLATE KINASE"/>
    <property type="match status" value="1"/>
</dbReference>
<keyword evidence="6" id="KW-0547">Nucleotide-binding</keyword>
<dbReference type="GO" id="GO:0004798">
    <property type="term" value="F:dTMP kinase activity"/>
    <property type="evidence" value="ECO:0007669"/>
    <property type="project" value="UniProtKB-EC"/>
</dbReference>
<reference evidence="10" key="2">
    <citation type="submission" date="2025-09" db="UniProtKB">
        <authorList>
            <consortium name="Ensembl"/>
        </authorList>
    </citation>
    <scope>IDENTIFICATION</scope>
</reference>
<dbReference type="Pfam" id="PF02223">
    <property type="entry name" value="Thymidylate_kin"/>
    <property type="match status" value="1"/>
</dbReference>
<evidence type="ECO:0000256" key="6">
    <source>
        <dbReference type="ARBA" id="ARBA00022741"/>
    </source>
</evidence>